<gene>
    <name evidence="1" type="ORF">CRYO30217_02281</name>
</gene>
<dbReference type="AlphaFoldDB" id="A0A916JNH0"/>
<dbReference type="RefSeq" id="WP_258542512.1">
    <property type="nucleotide sequence ID" value="NZ_OU015584.1"/>
</dbReference>
<sequence>MKSHEEIVTRLAQYRNHTINITPTNGKSVTEMLLKHWKELKTFIIRYEGISDPDLTHVFHRQEFPHDPKGEAFLKHIDYHNYVFKQEDFNFRMGYASSYGPYSSTPLSVRFELNYYHSGEHQFGITDRLSGEKNLIHQLELSSMDHTKEELTQLANQLLGILKKSM</sequence>
<name>A0A916JNH0_9FLAO</name>
<evidence type="ECO:0000313" key="1">
    <source>
        <dbReference type="EMBL" id="CAG5083757.1"/>
    </source>
</evidence>
<organism evidence="1 2">
    <name type="scientific">Parvicella tangerina</name>
    <dbReference type="NCBI Taxonomy" id="2829795"/>
    <lineage>
        <taxon>Bacteria</taxon>
        <taxon>Pseudomonadati</taxon>
        <taxon>Bacteroidota</taxon>
        <taxon>Flavobacteriia</taxon>
        <taxon>Flavobacteriales</taxon>
        <taxon>Parvicellaceae</taxon>
        <taxon>Parvicella</taxon>
    </lineage>
</organism>
<dbReference type="Proteomes" id="UP000683507">
    <property type="component" value="Chromosome"/>
</dbReference>
<proteinExistence type="predicted"/>
<evidence type="ECO:0000313" key="2">
    <source>
        <dbReference type="Proteomes" id="UP000683507"/>
    </source>
</evidence>
<keyword evidence="2" id="KW-1185">Reference proteome</keyword>
<dbReference type="EMBL" id="OU015584">
    <property type="protein sequence ID" value="CAG5083757.1"/>
    <property type="molecule type" value="Genomic_DNA"/>
</dbReference>
<dbReference type="KEGG" id="ptan:CRYO30217_02281"/>
<accession>A0A916JNH0</accession>
<protein>
    <submittedName>
        <fullName evidence="1">Uncharacterized protein</fullName>
    </submittedName>
</protein>
<reference evidence="1" key="1">
    <citation type="submission" date="2021-04" db="EMBL/GenBank/DDBJ databases">
        <authorList>
            <person name="Rodrigo-Torres L."/>
            <person name="Arahal R. D."/>
            <person name="Lucena T."/>
        </authorList>
    </citation>
    <scope>NUCLEOTIDE SEQUENCE</scope>
    <source>
        <strain evidence="1">AS29M-1</strain>
    </source>
</reference>